<proteinExistence type="predicted"/>
<accession>A0A0B1TPP1</accession>
<name>A0A0B1TPP1_OESDE</name>
<evidence type="ECO:0000313" key="2">
    <source>
        <dbReference type="Proteomes" id="UP000053660"/>
    </source>
</evidence>
<dbReference type="EMBL" id="KN549217">
    <property type="protein sequence ID" value="KHJ99513.1"/>
    <property type="molecule type" value="Genomic_DNA"/>
</dbReference>
<protein>
    <submittedName>
        <fullName evidence="1">Uncharacterized protein</fullName>
    </submittedName>
</protein>
<evidence type="ECO:0000313" key="1">
    <source>
        <dbReference type="EMBL" id="KHJ99513.1"/>
    </source>
</evidence>
<dbReference type="AlphaFoldDB" id="A0A0B1TPP1"/>
<organism evidence="1 2">
    <name type="scientific">Oesophagostomum dentatum</name>
    <name type="common">Nodular worm</name>
    <dbReference type="NCBI Taxonomy" id="61180"/>
    <lineage>
        <taxon>Eukaryota</taxon>
        <taxon>Metazoa</taxon>
        <taxon>Ecdysozoa</taxon>
        <taxon>Nematoda</taxon>
        <taxon>Chromadorea</taxon>
        <taxon>Rhabditida</taxon>
        <taxon>Rhabditina</taxon>
        <taxon>Rhabditomorpha</taxon>
        <taxon>Strongyloidea</taxon>
        <taxon>Strongylidae</taxon>
        <taxon>Oesophagostomum</taxon>
    </lineage>
</organism>
<dbReference type="Proteomes" id="UP000053660">
    <property type="component" value="Unassembled WGS sequence"/>
</dbReference>
<keyword evidence="2" id="KW-1185">Reference proteome</keyword>
<reference evidence="1 2" key="1">
    <citation type="submission" date="2014-03" db="EMBL/GenBank/DDBJ databases">
        <title>Draft genome of the hookworm Oesophagostomum dentatum.</title>
        <authorList>
            <person name="Mitreva M."/>
        </authorList>
    </citation>
    <scope>NUCLEOTIDE SEQUENCE [LARGE SCALE GENOMIC DNA]</scope>
    <source>
        <strain evidence="1 2">OD-Hann</strain>
    </source>
</reference>
<dbReference type="OrthoDB" id="10517118at2759"/>
<gene>
    <name evidence="1" type="ORF">OESDEN_00494</name>
</gene>
<sequence>MGGAIECRAIEFTKPFQKQSVPWMISFPLLMLLVSYPDIEPSSNMLPRAHEPVNLEINSIIADHWERPLEQEFCTLKNDVESRTNNCQ</sequence>